<dbReference type="Proteomes" id="UP000887023">
    <property type="component" value="Chromosome"/>
</dbReference>
<protein>
    <submittedName>
        <fullName evidence="1">Uncharacterized protein</fullName>
    </submittedName>
</protein>
<organism evidence="1 2">
    <name type="scientific">Skermania pinensis</name>
    <dbReference type="NCBI Taxonomy" id="39122"/>
    <lineage>
        <taxon>Bacteria</taxon>
        <taxon>Bacillati</taxon>
        <taxon>Actinomycetota</taxon>
        <taxon>Actinomycetes</taxon>
        <taxon>Mycobacteriales</taxon>
        <taxon>Gordoniaceae</taxon>
        <taxon>Skermania</taxon>
    </lineage>
</organism>
<name>A0ABX8S7T4_9ACTN</name>
<evidence type="ECO:0000313" key="1">
    <source>
        <dbReference type="EMBL" id="QXQ13874.1"/>
    </source>
</evidence>
<gene>
    <name evidence="1" type="ORF">KV203_19230</name>
</gene>
<dbReference type="RefSeq" id="WP_066473397.1">
    <property type="nucleotide sequence ID" value="NZ_CBCRUZ010000006.1"/>
</dbReference>
<accession>A0ABX8S7T4</accession>
<dbReference type="EMBL" id="CP079105">
    <property type="protein sequence ID" value="QXQ13874.1"/>
    <property type="molecule type" value="Genomic_DNA"/>
</dbReference>
<proteinExistence type="predicted"/>
<keyword evidence="2" id="KW-1185">Reference proteome</keyword>
<sequence>MSRWVDLRADPVAERLELEPGDIAVLPAAGARVSSGSAVTVAGVYRSAIRLSDGRVLAPAGPPDVVVLAAARRGAATVQLTTGDPFHGLPPRELVVVVA</sequence>
<reference evidence="1" key="1">
    <citation type="submission" date="2021-07" db="EMBL/GenBank/DDBJ databases">
        <title>Candidatus Kaistella beijingensis sp. nov. isolated from a municipal wastewater treatment plant is involved in sludge foaming.</title>
        <authorList>
            <person name="Song Y."/>
            <person name="Liu S.-J."/>
        </authorList>
    </citation>
    <scope>NUCLEOTIDE SEQUENCE</scope>
    <source>
        <strain evidence="1">DSM 43998</strain>
    </source>
</reference>
<evidence type="ECO:0000313" key="2">
    <source>
        <dbReference type="Proteomes" id="UP000887023"/>
    </source>
</evidence>